<keyword evidence="5 7" id="KW-0460">Magnesium</keyword>
<dbReference type="EC" id="3.1.4.-" evidence="7"/>
<evidence type="ECO:0000256" key="8">
    <source>
        <dbReference type="SAM" id="MobiDB-lite"/>
    </source>
</evidence>
<keyword evidence="6 7" id="KW-0511">Multifunctional enzyme</keyword>
<dbReference type="PANTHER" id="PTHR47320">
    <property type="entry name" value="BIFUNCTIONAL URIDYLYLTRANSFERASE/URIDYLYL-REMOVING ENZYME"/>
    <property type="match status" value="1"/>
</dbReference>
<dbReference type="OrthoDB" id="9758038at2"/>
<dbReference type="Proteomes" id="UP000246077">
    <property type="component" value="Unassembled WGS sequence"/>
</dbReference>
<dbReference type="EMBL" id="QGLF01000003">
    <property type="protein sequence ID" value="PWR20874.1"/>
    <property type="molecule type" value="Genomic_DNA"/>
</dbReference>
<dbReference type="SMART" id="SM00471">
    <property type="entry name" value="HDc"/>
    <property type="match status" value="1"/>
</dbReference>
<dbReference type="CDD" id="cd00077">
    <property type="entry name" value="HDc"/>
    <property type="match status" value="1"/>
</dbReference>
<dbReference type="NCBIfam" id="TIGR01693">
    <property type="entry name" value="UTase_glnD"/>
    <property type="match status" value="1"/>
</dbReference>
<evidence type="ECO:0000313" key="11">
    <source>
        <dbReference type="EMBL" id="PWR20874.1"/>
    </source>
</evidence>
<evidence type="ECO:0000256" key="3">
    <source>
        <dbReference type="ARBA" id="ARBA00022737"/>
    </source>
</evidence>
<dbReference type="GO" id="GO:0008773">
    <property type="term" value="F:[protein-PII] uridylyltransferase activity"/>
    <property type="evidence" value="ECO:0007669"/>
    <property type="project" value="UniProtKB-UniRule"/>
</dbReference>
<comment type="function">
    <text evidence="7">Modifies, by uridylylation and deuridylylation, the PII regulatory proteins (GlnB and homologs), in response to the nitrogen status of the cell that GlnD senses through the glutamine level. Under low glutamine levels, catalyzes the conversion of the PII proteins and UTP to PII-UMP and PPi, while under higher glutamine levels, GlnD hydrolyzes PII-UMP to PII and UMP (deuridylylation). Thus, controls uridylylation state and activity of the PII proteins, and plays an important role in the regulation of nitrogen metabolism.</text>
</comment>
<dbReference type="NCBIfam" id="NF003467">
    <property type="entry name" value="PRK05092.1"/>
    <property type="match status" value="1"/>
</dbReference>
<comment type="domain">
    <text evidence="7">Has four distinct domains: an N-terminal nucleotidyltransferase (NT) domain responsible for UTase activity, a central HD domain that encodes UR activity, and two C-terminal ACT domains that seem to have a role in glutamine sensing.</text>
</comment>
<name>A0A317E357_9PROT</name>
<evidence type="ECO:0000313" key="12">
    <source>
        <dbReference type="Proteomes" id="UP000246077"/>
    </source>
</evidence>
<dbReference type="SUPFAM" id="SSF81891">
    <property type="entry name" value="Poly A polymerase C-terminal region-like"/>
    <property type="match status" value="1"/>
</dbReference>
<dbReference type="SUPFAM" id="SSF81301">
    <property type="entry name" value="Nucleotidyltransferase"/>
    <property type="match status" value="1"/>
</dbReference>
<accession>A0A317E357</accession>
<dbReference type="GO" id="GO:0006808">
    <property type="term" value="P:regulation of nitrogen utilization"/>
    <property type="evidence" value="ECO:0007669"/>
    <property type="project" value="UniProtKB-UniRule"/>
</dbReference>
<gene>
    <name evidence="7" type="primary">glnD</name>
    <name evidence="11" type="ORF">DKG75_12850</name>
</gene>
<dbReference type="GO" id="GO:0008081">
    <property type="term" value="F:phosphoric diester hydrolase activity"/>
    <property type="evidence" value="ECO:0007669"/>
    <property type="project" value="UniProtKB-UniRule"/>
</dbReference>
<dbReference type="Gene3D" id="3.30.460.10">
    <property type="entry name" value="Beta Polymerase, domain 2"/>
    <property type="match status" value="1"/>
</dbReference>
<dbReference type="PIRSF" id="PIRSF006288">
    <property type="entry name" value="PII_uridyltransf"/>
    <property type="match status" value="1"/>
</dbReference>
<dbReference type="InterPro" id="IPR002912">
    <property type="entry name" value="ACT_dom"/>
</dbReference>
<evidence type="ECO:0000259" key="10">
    <source>
        <dbReference type="PROSITE" id="PS51831"/>
    </source>
</evidence>
<dbReference type="Pfam" id="PF08335">
    <property type="entry name" value="GlnD_UR_UTase"/>
    <property type="match status" value="1"/>
</dbReference>
<sequence>MDIVVKHRRAIIDRKDLLEALEAYAAAEPGHDALRLRLVQSLKQALSDGRAECRRRLESNEATGRETAAGLCYLVDQVIRVLHDVATRHVYPVVNPTAGERLDLVALGGYGRGELAPGSDVDLLFLLPYKETPWHEQVIEFMLYLLWDLGLKVGHATRSVDDCIRLARQDYTISTALLEMRWIWGDQALYTELKDRFGREVVNGSGAAFAEAKLKERDERHRRLGDSRYTVEPNLKEGKGGLRDLHTLWWIAKYVHRVDDAADLVTKGVLSADEYRRFVKAENFLWNVRCHLHFLTQRPEERLTFDVQPELARRLGYTDHAGTKGVERFMKHYFLFAKDVGVLTRIFCANLEEDARRRPSKLKLLRLSRRTKVLEGFQLEGNRLNVTAEGQFETAPIDMIRLFEVAQRHELDIHPQALHLITRNLKRIDAGLRADPAANALFLDILTSRKDPETALRRLNEAGVFGRLVPDFGRVVAQMQYDMYHVYTVDEHTIRAIGILAEIERGKLGEELPLATEIVHNVVSRRVLYCSVLIHDIAKGRGGDHSVIGAEVAQRLCPRLGLTAAETETVAWLVRYHLAMSNTAFKRDVSDPKTVQDFAELVQSPERLRLLTVLTVADIRAVGPGIWNGWKGQLLRTLYYETEPLLSGGHASGRKDRAQRARAEVAARLKDWTEAEIDGFFRRHVDSYFMSTDASSVERHARLMREADREEAPLTLATRIDRFRAMTEVTLYTADHPGLFARVTGAISVCGASIVDAKIFTTNDGMALDVFTLQDAEGGPFDRPERLAKLSTTIEQVLMGRVRPREVLESRSAPSKRTMNFKVQPRVLVDNNASTRLTVIEVNGRDRPGLLFELTRALFALNLTIRSAHIATYGERAVDVFYVSDLFGHKIRHGGKLRAIERRLTEVLAFPAAQAPAAPPAAPAPATETPSPRPARRSAAR</sequence>
<feature type="domain" description="HD" evidence="10">
    <location>
        <begin position="489"/>
        <end position="611"/>
    </location>
</feature>
<dbReference type="RefSeq" id="WP_109921518.1">
    <property type="nucleotide sequence ID" value="NZ_QGLF01000003.1"/>
</dbReference>
<feature type="domain" description="ACT" evidence="9">
    <location>
        <begin position="728"/>
        <end position="805"/>
    </location>
</feature>
<organism evidence="11 12">
    <name type="scientific">Zavarzinia compransoris</name>
    <dbReference type="NCBI Taxonomy" id="1264899"/>
    <lineage>
        <taxon>Bacteria</taxon>
        <taxon>Pseudomonadati</taxon>
        <taxon>Pseudomonadota</taxon>
        <taxon>Alphaproteobacteria</taxon>
        <taxon>Rhodospirillales</taxon>
        <taxon>Zavarziniaceae</taxon>
        <taxon>Zavarzinia</taxon>
    </lineage>
</organism>
<comment type="caution">
    <text evidence="11">The sequence shown here is derived from an EMBL/GenBank/DDBJ whole genome shotgun (WGS) entry which is preliminary data.</text>
</comment>
<dbReference type="Gene3D" id="1.10.3090.10">
    <property type="entry name" value="cca-adding enzyme, domain 2"/>
    <property type="match status" value="1"/>
</dbReference>
<evidence type="ECO:0000256" key="2">
    <source>
        <dbReference type="ARBA" id="ARBA00022695"/>
    </source>
</evidence>
<dbReference type="SUPFAM" id="SSF55021">
    <property type="entry name" value="ACT-like"/>
    <property type="match status" value="2"/>
</dbReference>
<feature type="region of interest" description="Disordered" evidence="8">
    <location>
        <begin position="915"/>
        <end position="941"/>
    </location>
</feature>
<evidence type="ECO:0000256" key="6">
    <source>
        <dbReference type="ARBA" id="ARBA00023268"/>
    </source>
</evidence>
<dbReference type="InterPro" id="IPR045865">
    <property type="entry name" value="ACT-like_dom_sf"/>
</dbReference>
<comment type="cofactor">
    <cofactor evidence="7">
        <name>Mg(2+)</name>
        <dbReference type="ChEBI" id="CHEBI:18420"/>
    </cofactor>
</comment>
<keyword evidence="2 7" id="KW-0548">Nucleotidyltransferase</keyword>
<dbReference type="Pfam" id="PF01966">
    <property type="entry name" value="HD"/>
    <property type="match status" value="1"/>
</dbReference>
<comment type="activity regulation">
    <text evidence="7">Uridylyltransferase (UTase) activity is inhibited by glutamine, while glutamine activates uridylyl-removing (UR) activity.</text>
</comment>
<protein>
    <recommendedName>
        <fullName evidence="7">Bifunctional uridylyltransferase/uridylyl-removing enzyme</fullName>
        <shortName evidence="7">UTase/UR</shortName>
    </recommendedName>
    <alternativeName>
        <fullName evidence="7">Bifunctional [protein-PII] modification enzyme</fullName>
    </alternativeName>
    <alternativeName>
        <fullName evidence="7">Bifunctional nitrogen sensor protein</fullName>
    </alternativeName>
    <domain>
        <recommendedName>
            <fullName evidence="7">[Protein-PII] uridylyltransferase</fullName>
            <shortName evidence="7">PII uridylyltransferase</shortName>
            <shortName evidence="7">UTase</shortName>
            <ecNumber evidence="7">2.7.7.59</ecNumber>
        </recommendedName>
    </domain>
    <domain>
        <recommendedName>
            <fullName evidence="7">[Protein-PII]-UMP uridylyl-removing enzyme</fullName>
            <shortName evidence="7">UR</shortName>
            <ecNumber evidence="7">3.1.4.-</ecNumber>
        </recommendedName>
    </domain>
</protein>
<dbReference type="PANTHER" id="PTHR47320:SF1">
    <property type="entry name" value="BIFUNCTIONAL URIDYLYLTRANSFERASE_URIDYLYL-REMOVING ENZYME"/>
    <property type="match status" value="1"/>
</dbReference>
<evidence type="ECO:0000256" key="1">
    <source>
        <dbReference type="ARBA" id="ARBA00022679"/>
    </source>
</evidence>
<keyword evidence="12" id="KW-1185">Reference proteome</keyword>
<dbReference type="PROSITE" id="PS51671">
    <property type="entry name" value="ACT"/>
    <property type="match status" value="2"/>
</dbReference>
<feature type="domain" description="ACT" evidence="9">
    <location>
        <begin position="839"/>
        <end position="920"/>
    </location>
</feature>
<dbReference type="InterPro" id="IPR010043">
    <property type="entry name" value="UTase/UR"/>
</dbReference>
<dbReference type="CDD" id="cd05401">
    <property type="entry name" value="NT_GlnE_GlnD_like"/>
    <property type="match status" value="1"/>
</dbReference>
<dbReference type="PROSITE" id="PS51831">
    <property type="entry name" value="HD"/>
    <property type="match status" value="1"/>
</dbReference>
<evidence type="ECO:0000256" key="5">
    <source>
        <dbReference type="ARBA" id="ARBA00022842"/>
    </source>
</evidence>
<feature type="region of interest" description="Uridylyltransferase" evidence="7">
    <location>
        <begin position="1"/>
        <end position="372"/>
    </location>
</feature>
<comment type="catalytic activity">
    <reaction evidence="7">
        <text>[protein-PII]-uridylyl-L-tyrosine + H2O = [protein-PII]-L-tyrosine + UMP + H(+)</text>
        <dbReference type="Rhea" id="RHEA:48600"/>
        <dbReference type="Rhea" id="RHEA-COMP:12147"/>
        <dbReference type="Rhea" id="RHEA-COMP:12148"/>
        <dbReference type="ChEBI" id="CHEBI:15377"/>
        <dbReference type="ChEBI" id="CHEBI:15378"/>
        <dbReference type="ChEBI" id="CHEBI:46858"/>
        <dbReference type="ChEBI" id="CHEBI:57865"/>
        <dbReference type="ChEBI" id="CHEBI:90602"/>
    </reaction>
</comment>
<evidence type="ECO:0000259" key="9">
    <source>
        <dbReference type="PROSITE" id="PS51671"/>
    </source>
</evidence>
<dbReference type="CDD" id="cd04900">
    <property type="entry name" value="ACT_UUR-like_1"/>
    <property type="match status" value="1"/>
</dbReference>
<dbReference type="AlphaFoldDB" id="A0A317E357"/>
<proteinExistence type="inferred from homology"/>
<dbReference type="InterPro" id="IPR043519">
    <property type="entry name" value="NT_sf"/>
</dbReference>
<reference evidence="12" key="1">
    <citation type="submission" date="2018-05" db="EMBL/GenBank/DDBJ databases">
        <title>Zavarzinia sp. HR-AS.</title>
        <authorList>
            <person name="Lee Y."/>
            <person name="Jeon C.O."/>
        </authorList>
    </citation>
    <scope>NUCLEOTIDE SEQUENCE [LARGE SCALE GENOMIC DNA]</scope>
    <source>
        <strain evidence="12">DSM 1231</strain>
    </source>
</reference>
<comment type="caution">
    <text evidence="7">Lacks conserved residue(s) required for the propagation of feature annotation.</text>
</comment>
<keyword evidence="3" id="KW-0677">Repeat</keyword>
<dbReference type="CDD" id="cd04899">
    <property type="entry name" value="ACT_ACR-UUR-like_2"/>
    <property type="match status" value="1"/>
</dbReference>
<dbReference type="HAMAP" id="MF_00277">
    <property type="entry name" value="PII_uridylyl_transf"/>
    <property type="match status" value="1"/>
</dbReference>
<dbReference type="InterPro" id="IPR003607">
    <property type="entry name" value="HD/PDEase_dom"/>
</dbReference>
<keyword evidence="4 7" id="KW-0378">Hydrolase</keyword>
<evidence type="ECO:0000256" key="4">
    <source>
        <dbReference type="ARBA" id="ARBA00022801"/>
    </source>
</evidence>
<comment type="catalytic activity">
    <reaction evidence="7">
        <text>[protein-PII]-L-tyrosine + UTP = [protein-PII]-uridylyl-L-tyrosine + diphosphate</text>
        <dbReference type="Rhea" id="RHEA:13673"/>
        <dbReference type="Rhea" id="RHEA-COMP:12147"/>
        <dbReference type="Rhea" id="RHEA-COMP:12148"/>
        <dbReference type="ChEBI" id="CHEBI:33019"/>
        <dbReference type="ChEBI" id="CHEBI:46398"/>
        <dbReference type="ChEBI" id="CHEBI:46858"/>
        <dbReference type="ChEBI" id="CHEBI:90602"/>
        <dbReference type="EC" id="2.7.7.59"/>
    </reaction>
</comment>
<evidence type="ECO:0000256" key="7">
    <source>
        <dbReference type="HAMAP-Rule" id="MF_00277"/>
    </source>
</evidence>
<dbReference type="SUPFAM" id="SSF81593">
    <property type="entry name" value="Nucleotidyltransferase substrate binding subunit/domain"/>
    <property type="match status" value="1"/>
</dbReference>
<dbReference type="InterPro" id="IPR013546">
    <property type="entry name" value="PII_UdlTrfase/GS_AdlTrfase"/>
</dbReference>
<dbReference type="Gene3D" id="3.30.70.260">
    <property type="match status" value="1"/>
</dbReference>
<keyword evidence="1 7" id="KW-0808">Transferase</keyword>
<dbReference type="EC" id="2.7.7.59" evidence="7"/>
<dbReference type="InterPro" id="IPR006674">
    <property type="entry name" value="HD_domain"/>
</dbReference>
<comment type="similarity">
    <text evidence="7">Belongs to the GlnD family.</text>
</comment>